<evidence type="ECO:0000313" key="3">
    <source>
        <dbReference type="Proteomes" id="UP000228987"/>
    </source>
</evidence>
<protein>
    <recommendedName>
        <fullName evidence="4">DUF3450 domain-containing protein</fullName>
    </recommendedName>
</protein>
<feature type="signal peptide" evidence="1">
    <location>
        <begin position="1"/>
        <end position="28"/>
    </location>
</feature>
<proteinExistence type="predicted"/>
<dbReference type="Proteomes" id="UP000228987">
    <property type="component" value="Unassembled WGS sequence"/>
</dbReference>
<organism evidence="2 3">
    <name type="scientific">SAR86 cluster bacterium</name>
    <dbReference type="NCBI Taxonomy" id="2030880"/>
    <lineage>
        <taxon>Bacteria</taxon>
        <taxon>Pseudomonadati</taxon>
        <taxon>Pseudomonadota</taxon>
        <taxon>Gammaproteobacteria</taxon>
        <taxon>SAR86 cluster</taxon>
    </lineage>
</organism>
<comment type="caution">
    <text evidence="2">The sequence shown here is derived from an EMBL/GenBank/DDBJ whole genome shotgun (WGS) entry which is preliminary data.</text>
</comment>
<dbReference type="EMBL" id="NVWI01000003">
    <property type="protein sequence ID" value="PCJ42164.1"/>
    <property type="molecule type" value="Genomic_DNA"/>
</dbReference>
<name>A0A2A5CE48_9GAMM</name>
<dbReference type="Pfam" id="PF11932">
    <property type="entry name" value="DUF3450"/>
    <property type="match status" value="1"/>
</dbReference>
<reference evidence="3" key="1">
    <citation type="submission" date="2017-08" db="EMBL/GenBank/DDBJ databases">
        <title>A dynamic microbial community with high functional redundancy inhabits the cold, oxic subseafloor aquifer.</title>
        <authorList>
            <person name="Tully B.J."/>
            <person name="Wheat C.G."/>
            <person name="Glazer B.T."/>
            <person name="Huber J.A."/>
        </authorList>
    </citation>
    <scope>NUCLEOTIDE SEQUENCE [LARGE SCALE GENOMIC DNA]</scope>
</reference>
<evidence type="ECO:0000256" key="1">
    <source>
        <dbReference type="SAM" id="SignalP"/>
    </source>
</evidence>
<dbReference type="InterPro" id="IPR016866">
    <property type="entry name" value="UCP028069"/>
</dbReference>
<keyword evidence="1" id="KW-0732">Signal</keyword>
<evidence type="ECO:0008006" key="4">
    <source>
        <dbReference type="Google" id="ProtNLM"/>
    </source>
</evidence>
<dbReference type="PIRSF" id="PIRSF028069">
    <property type="entry name" value="UCP028069"/>
    <property type="match status" value="1"/>
</dbReference>
<dbReference type="AlphaFoldDB" id="A0A2A5CE48"/>
<evidence type="ECO:0000313" key="2">
    <source>
        <dbReference type="EMBL" id="PCJ42164.1"/>
    </source>
</evidence>
<accession>A0A2A5CE48</accession>
<gene>
    <name evidence="2" type="ORF">COA71_06115</name>
</gene>
<feature type="chain" id="PRO_5012359426" description="DUF3450 domain-containing protein" evidence="1">
    <location>
        <begin position="29"/>
        <end position="264"/>
    </location>
</feature>
<sequence length="264" mass="29834">MKYQRFKKQMYASLLVAPVLLTIGSVSAQDTVIDTSILDEISAQSAEIFAMGTEVQVQINQLSDEASELTFEFRAQAKLVDGLEIYNAGMRRTIAEQERTIIQYDESIAQAAELQRQISPLMERMMLALEQFVALDIPFQIEERQARLDTIRGTFDDSSVNVAEKFRLVLQAYQIENDYGRGITHYTDTLEIGGVERDVDMLRVGRVALLYQTSDQNSTGAWDKAANQWVALDDEYRRPIALGIRMAQQLETTQLLDLPIAAPE</sequence>